<evidence type="ECO:0000256" key="1">
    <source>
        <dbReference type="ARBA" id="ARBA00022729"/>
    </source>
</evidence>
<keyword evidence="1 2" id="KW-0732">Signal</keyword>
<feature type="chain" id="PRO_5016837202" description="C4-dicarboxylate ABC transporter substrate-binding protein" evidence="2">
    <location>
        <begin position="23"/>
        <end position="342"/>
    </location>
</feature>
<comment type="caution">
    <text evidence="3">The sequence shown here is derived from an EMBL/GenBank/DDBJ whole genome shotgun (WGS) entry which is preliminary data.</text>
</comment>
<dbReference type="Gene3D" id="3.40.190.170">
    <property type="entry name" value="Bacterial extracellular solute-binding protein, family 7"/>
    <property type="match status" value="1"/>
</dbReference>
<organism evidence="3 4">
    <name type="scientific">Ferruginivarius sediminum</name>
    <dbReference type="NCBI Taxonomy" id="2661937"/>
    <lineage>
        <taxon>Bacteria</taxon>
        <taxon>Pseudomonadati</taxon>
        <taxon>Pseudomonadota</taxon>
        <taxon>Alphaproteobacteria</taxon>
        <taxon>Rhodospirillales</taxon>
        <taxon>Rhodospirillaceae</taxon>
        <taxon>Ferruginivarius</taxon>
    </lineage>
</organism>
<accession>A0A369T9Q4</accession>
<reference evidence="3 4" key="1">
    <citation type="submission" date="2018-07" db="EMBL/GenBank/DDBJ databases">
        <title>Venubactetium sediminum gen. nov., sp. nov., isolated from a marine solar saltern.</title>
        <authorList>
            <person name="Wang S."/>
        </authorList>
    </citation>
    <scope>NUCLEOTIDE SEQUENCE [LARGE SCALE GENOMIC DNA]</scope>
    <source>
        <strain evidence="3 4">WD2A32</strain>
    </source>
</reference>
<evidence type="ECO:0008006" key="5">
    <source>
        <dbReference type="Google" id="ProtNLM"/>
    </source>
</evidence>
<keyword evidence="4" id="KW-1185">Reference proteome</keyword>
<dbReference type="InterPro" id="IPR038404">
    <property type="entry name" value="TRAP_DctP_sf"/>
</dbReference>
<sequence>MQLLSTTIKSVAVAAVVSVAAAGPVASEESYHWQIQSNLNAGEPGYVAVEKKFVELAEEMSGGRITFDLHPVGALFPISEGLEAVSTGLAQMAVLTGGYYSGKMGPIANLEMGVPGSLRTPMERYNFFYKKGFIDLAREAYAEQGVFYLGPQFSPPWDMMSKKPITGMEDFEGLKVRAFGIEAKWYEKMGASATFLDGGEIYSALATGVVDAARWASPSGNMNNSFHEVAKYYMQPSPMPVPNNFFAVNMSAWKELPDDLKAILEEAAIAASFEYLAISALEDAKAMQDMQAAGVEVSRIPPEEWRKMEAIARDLWQDYAEADAYAKRGVEMLNAYLEELGR</sequence>
<proteinExistence type="predicted"/>
<dbReference type="GO" id="GO:0055085">
    <property type="term" value="P:transmembrane transport"/>
    <property type="evidence" value="ECO:0007669"/>
    <property type="project" value="InterPro"/>
</dbReference>
<dbReference type="InterPro" id="IPR018389">
    <property type="entry name" value="DctP_fam"/>
</dbReference>
<dbReference type="PANTHER" id="PTHR33376">
    <property type="match status" value="1"/>
</dbReference>
<dbReference type="PANTHER" id="PTHR33376:SF5">
    <property type="entry name" value="EXTRACYTOPLASMIC SOLUTE RECEPTOR PROTEIN"/>
    <property type="match status" value="1"/>
</dbReference>
<dbReference type="NCBIfam" id="NF037995">
    <property type="entry name" value="TRAP_S1"/>
    <property type="match status" value="1"/>
</dbReference>
<evidence type="ECO:0000256" key="2">
    <source>
        <dbReference type="SAM" id="SignalP"/>
    </source>
</evidence>
<dbReference type="RefSeq" id="WP_114582868.1">
    <property type="nucleotide sequence ID" value="NZ_QPMH01000014.1"/>
</dbReference>
<name>A0A369T9Q4_9PROT</name>
<feature type="signal peptide" evidence="2">
    <location>
        <begin position="1"/>
        <end position="22"/>
    </location>
</feature>
<protein>
    <recommendedName>
        <fullName evidence="5">C4-dicarboxylate ABC transporter substrate-binding protein</fullName>
    </recommendedName>
</protein>
<dbReference type="Proteomes" id="UP000253941">
    <property type="component" value="Unassembled WGS sequence"/>
</dbReference>
<dbReference type="AlphaFoldDB" id="A0A369T9Q4"/>
<dbReference type="EMBL" id="QPMH01000014">
    <property type="protein sequence ID" value="RDD61224.1"/>
    <property type="molecule type" value="Genomic_DNA"/>
</dbReference>
<evidence type="ECO:0000313" key="4">
    <source>
        <dbReference type="Proteomes" id="UP000253941"/>
    </source>
</evidence>
<dbReference type="Pfam" id="PF03480">
    <property type="entry name" value="DctP"/>
    <property type="match status" value="1"/>
</dbReference>
<gene>
    <name evidence="3" type="ORF">DRB17_14150</name>
</gene>
<evidence type="ECO:0000313" key="3">
    <source>
        <dbReference type="EMBL" id="RDD61224.1"/>
    </source>
</evidence>